<dbReference type="GO" id="GO:0003676">
    <property type="term" value="F:nucleic acid binding"/>
    <property type="evidence" value="ECO:0007669"/>
    <property type="project" value="InterPro"/>
</dbReference>
<dbReference type="InterPro" id="IPR012337">
    <property type="entry name" value="RNaseH-like_sf"/>
</dbReference>
<evidence type="ECO:0000259" key="1">
    <source>
        <dbReference type="Pfam" id="PF13683"/>
    </source>
</evidence>
<dbReference type="EMBL" id="LXQA010354491">
    <property type="protein sequence ID" value="MCI46237.1"/>
    <property type="molecule type" value="Genomic_DNA"/>
</dbReference>
<dbReference type="Gene3D" id="3.30.420.10">
    <property type="entry name" value="Ribonuclease H-like superfamily/Ribonuclease H"/>
    <property type="match status" value="1"/>
</dbReference>
<organism evidence="2 3">
    <name type="scientific">Trifolium medium</name>
    <dbReference type="NCBI Taxonomy" id="97028"/>
    <lineage>
        <taxon>Eukaryota</taxon>
        <taxon>Viridiplantae</taxon>
        <taxon>Streptophyta</taxon>
        <taxon>Embryophyta</taxon>
        <taxon>Tracheophyta</taxon>
        <taxon>Spermatophyta</taxon>
        <taxon>Magnoliopsida</taxon>
        <taxon>eudicotyledons</taxon>
        <taxon>Gunneridae</taxon>
        <taxon>Pentapetalae</taxon>
        <taxon>rosids</taxon>
        <taxon>fabids</taxon>
        <taxon>Fabales</taxon>
        <taxon>Fabaceae</taxon>
        <taxon>Papilionoideae</taxon>
        <taxon>50 kb inversion clade</taxon>
        <taxon>NPAAA clade</taxon>
        <taxon>Hologalegina</taxon>
        <taxon>IRL clade</taxon>
        <taxon>Trifolieae</taxon>
        <taxon>Trifolium</taxon>
    </lineage>
</organism>
<dbReference type="GO" id="GO:0015074">
    <property type="term" value="P:DNA integration"/>
    <property type="evidence" value="ECO:0007669"/>
    <property type="project" value="InterPro"/>
</dbReference>
<dbReference type="InterPro" id="IPR039537">
    <property type="entry name" value="Retrotran_Ty1/copia-like"/>
</dbReference>
<keyword evidence="3" id="KW-1185">Reference proteome</keyword>
<protein>
    <submittedName>
        <fullName evidence="2">Copia-type polyprotein</fullName>
    </submittedName>
</protein>
<dbReference type="Pfam" id="PF13683">
    <property type="entry name" value="rve_3"/>
    <property type="match status" value="1"/>
</dbReference>
<dbReference type="PANTHER" id="PTHR42648">
    <property type="entry name" value="TRANSPOSASE, PUTATIVE-RELATED"/>
    <property type="match status" value="1"/>
</dbReference>
<evidence type="ECO:0000313" key="2">
    <source>
        <dbReference type="EMBL" id="MCI46237.1"/>
    </source>
</evidence>
<dbReference type="InterPro" id="IPR036397">
    <property type="entry name" value="RNaseH_sf"/>
</dbReference>
<name>A0A392SCT3_9FABA</name>
<sequence>NKGIKKHITVAYTPHQNGLAERMNKTLLEWLRCMLLGAGLPKSFWGEAVNTAAI</sequence>
<dbReference type="AlphaFoldDB" id="A0A392SCT3"/>
<dbReference type="SUPFAM" id="SSF53098">
    <property type="entry name" value="Ribonuclease H-like"/>
    <property type="match status" value="1"/>
</dbReference>
<dbReference type="Proteomes" id="UP000265520">
    <property type="component" value="Unassembled WGS sequence"/>
</dbReference>
<feature type="non-terminal residue" evidence="2">
    <location>
        <position position="1"/>
    </location>
</feature>
<dbReference type="InterPro" id="IPR001584">
    <property type="entry name" value="Integrase_cat-core"/>
</dbReference>
<comment type="caution">
    <text evidence="2">The sequence shown here is derived from an EMBL/GenBank/DDBJ whole genome shotgun (WGS) entry which is preliminary data.</text>
</comment>
<proteinExistence type="predicted"/>
<evidence type="ECO:0000313" key="3">
    <source>
        <dbReference type="Proteomes" id="UP000265520"/>
    </source>
</evidence>
<reference evidence="2 3" key="1">
    <citation type="journal article" date="2018" name="Front. Plant Sci.">
        <title>Red Clover (Trifolium pratense) and Zigzag Clover (T. medium) - A Picture of Genomic Similarities and Differences.</title>
        <authorList>
            <person name="Dluhosova J."/>
            <person name="Istvanek J."/>
            <person name="Nedelnik J."/>
            <person name="Repkova J."/>
        </authorList>
    </citation>
    <scope>NUCLEOTIDE SEQUENCE [LARGE SCALE GENOMIC DNA]</scope>
    <source>
        <strain evidence="3">cv. 10/8</strain>
        <tissue evidence="2">Leaf</tissue>
    </source>
</reference>
<dbReference type="PANTHER" id="PTHR42648:SF28">
    <property type="entry name" value="TRANSPOSON-ENCODED PROTEIN WITH RIBONUCLEASE H-LIKE AND RETROVIRUS ZINC FINGER-LIKE DOMAINS"/>
    <property type="match status" value="1"/>
</dbReference>
<accession>A0A392SCT3</accession>
<feature type="domain" description="Integrase catalytic" evidence="1">
    <location>
        <begin position="3"/>
        <end position="32"/>
    </location>
</feature>